<proteinExistence type="predicted"/>
<dbReference type="Proteomes" id="UP000471465">
    <property type="component" value="Unassembled WGS sequence"/>
</dbReference>
<dbReference type="Pfam" id="PF04851">
    <property type="entry name" value="ResIII"/>
    <property type="match status" value="1"/>
</dbReference>
<dbReference type="InterPro" id="IPR006935">
    <property type="entry name" value="Helicase/UvrB_N"/>
</dbReference>
<dbReference type="Gene3D" id="3.40.50.300">
    <property type="entry name" value="P-loop containing nucleotide triphosphate hydrolases"/>
    <property type="match status" value="2"/>
</dbReference>
<dbReference type="GO" id="GO:0005829">
    <property type="term" value="C:cytosol"/>
    <property type="evidence" value="ECO:0007669"/>
    <property type="project" value="TreeGrafter"/>
</dbReference>
<reference evidence="2 3" key="1">
    <citation type="submission" date="2019-09" db="EMBL/GenBank/DDBJ databases">
        <title>Draft genome sequence of Psychrobacter nivimaris LAMA 639, in search for biotechnological relevant genes.</title>
        <authorList>
            <person name="Lima A.O.S."/>
            <person name="Staloch B.E.K."/>
            <person name="Freitas R.C."/>
            <person name="Niero H."/>
            <person name="Silva M.A.C."/>
        </authorList>
    </citation>
    <scope>NUCLEOTIDE SEQUENCE [LARGE SCALE GENOMIC DNA]</scope>
    <source>
        <strain evidence="2 3">LAMA 639</strain>
    </source>
</reference>
<dbReference type="PANTHER" id="PTHR47396:SF1">
    <property type="entry name" value="ATP-DEPENDENT HELICASE IRC3-RELATED"/>
    <property type="match status" value="1"/>
</dbReference>
<evidence type="ECO:0000313" key="3">
    <source>
        <dbReference type="Proteomes" id="UP000471465"/>
    </source>
</evidence>
<comment type="caution">
    <text evidence="2">The sequence shown here is derived from an EMBL/GenBank/DDBJ whole genome shotgun (WGS) entry which is preliminary data.</text>
</comment>
<feature type="domain" description="Helicase/UvrB N-terminal" evidence="1">
    <location>
        <begin position="1"/>
        <end position="246"/>
    </location>
</feature>
<dbReference type="AlphaFoldDB" id="A0A6N7C1H3"/>
<dbReference type="RefSeq" id="WP_160020897.1">
    <property type="nucleotide sequence ID" value="NZ_VZIZ01000003.1"/>
</dbReference>
<keyword evidence="3" id="KW-1185">Reference proteome</keyword>
<organism evidence="2 3">
    <name type="scientific">Psychrobacter nivimaris</name>
    <dbReference type="NCBI Taxonomy" id="281738"/>
    <lineage>
        <taxon>Bacteria</taxon>
        <taxon>Pseudomonadati</taxon>
        <taxon>Pseudomonadota</taxon>
        <taxon>Gammaproteobacteria</taxon>
        <taxon>Moraxellales</taxon>
        <taxon>Moraxellaceae</taxon>
        <taxon>Psychrobacter</taxon>
    </lineage>
</organism>
<gene>
    <name evidence="2" type="ORF">FQV37_1527</name>
</gene>
<evidence type="ECO:0000259" key="1">
    <source>
        <dbReference type="Pfam" id="PF04851"/>
    </source>
</evidence>
<dbReference type="EMBL" id="VZIZ01000003">
    <property type="protein sequence ID" value="KAF0569989.1"/>
    <property type="molecule type" value="Genomic_DNA"/>
</dbReference>
<dbReference type="PANTHER" id="PTHR47396">
    <property type="entry name" value="TYPE I RESTRICTION ENZYME ECOKI R PROTEIN"/>
    <property type="match status" value="1"/>
</dbReference>
<dbReference type="InterPro" id="IPR050742">
    <property type="entry name" value="Helicase_Restrict-Modif_Enz"/>
</dbReference>
<dbReference type="GO" id="GO:0005524">
    <property type="term" value="F:ATP binding"/>
    <property type="evidence" value="ECO:0007669"/>
    <property type="project" value="InterPro"/>
</dbReference>
<dbReference type="GO" id="GO:0016787">
    <property type="term" value="F:hydrolase activity"/>
    <property type="evidence" value="ECO:0007669"/>
    <property type="project" value="InterPro"/>
</dbReference>
<dbReference type="InterPro" id="IPR027417">
    <property type="entry name" value="P-loop_NTPase"/>
</dbReference>
<dbReference type="CDD" id="cd18785">
    <property type="entry name" value="SF2_C"/>
    <property type="match status" value="1"/>
</dbReference>
<evidence type="ECO:0000313" key="2">
    <source>
        <dbReference type="EMBL" id="KAF0569989.1"/>
    </source>
</evidence>
<name>A0A6N7C1H3_9GAMM</name>
<accession>A0A6N7C1H3</accession>
<dbReference type="SUPFAM" id="SSF52540">
    <property type="entry name" value="P-loop containing nucleoside triphosphate hydrolases"/>
    <property type="match status" value="2"/>
</dbReference>
<dbReference type="GO" id="GO:0003677">
    <property type="term" value="F:DNA binding"/>
    <property type="evidence" value="ECO:0007669"/>
    <property type="project" value="InterPro"/>
</dbReference>
<sequence length="909" mass="103515">MELKSYQQEVINDLDQYLDKVSEVGKYDDAFNQFWEDKVGRYDPANKKGMQPYKNVLNNSPHICIKVPTAGGKTFIGLNALDRIFKHYNSQARAVIWLVPWSNLLEQTYKSLSDNEHPYRKKLNQLFNHRVEVYLKEDGLQGANFNPATVQTNLTIFVMSFASLRAKNKEDRKVYQENGYLMPFKDTFDGTHNLPDIDDTALINIIRNLKPVVVVDESHNAESDLSVEMLNNLNPSFILDLTATPKQNSNIISFVPAYRLKQENMVKLPVIVYNCDNSNEVIENALHLQQSLEIEALEEEKQGGRYIRPIVLFQAQPINAKDSTTFEDIKKKLIAVGIPDEQIKIKTANINEIKNIDLMSRDCPVRYIITINALKEGWDCPFAYILATLANKSSNVDVEQILGRVLRQPYVTQHTQRSLNVSYVLTSSSMFQNTLQNIVSALQASGFNKNDYRAKNATEIADGQLTPVLPQGQVSLFDTLQSPTGNIDEQPTDTASIDYQKIHYYPIQIAGNFAVSEDSSTYHLPQSVANNEHLQRINEMVNEQSQAFDQYTDSMNDANTLSENLSNQESTAYEDVGITMNTTSILAEHQGIAQKLSLPQFFLADTDFGGLFEDESDNLLNRNDLLAEFNLSKESVNIDFDQISQDIYQVDIEENDGDTTAKYGKIDNSILSQRFIDAILASSNESQIRDITAQIMKKIGDMYPITDPQIKSYVGRIIEELTESQRRDILKNSPQYTKRIRENIDRLSKVYAKNKFSEDIKSRQITVKPNWYFSATLPIKDNTSNAIEKRLYETESGMNNLEQDIILKIASMPNVIFWHKNLVKGVGFALNGFINHYPDFILYTTKGTIILLETKGDDRDNTDTEDKIILGEQWERLAGSNYRYFMVFDKTRMDGAFTVDEALKVIAKL</sequence>
<protein>
    <recommendedName>
        <fullName evidence="1">Helicase/UvrB N-terminal domain-containing protein</fullName>
    </recommendedName>
</protein>